<dbReference type="EMBL" id="RBNJ01025620">
    <property type="protein sequence ID" value="RUS15389.1"/>
    <property type="molecule type" value="Genomic_DNA"/>
</dbReference>
<accession>A0A433PD17</accession>
<protein>
    <submittedName>
        <fullName evidence="1">Uncharacterized protein</fullName>
    </submittedName>
</protein>
<evidence type="ECO:0000313" key="2">
    <source>
        <dbReference type="Proteomes" id="UP000274822"/>
    </source>
</evidence>
<dbReference type="Proteomes" id="UP000274822">
    <property type="component" value="Unassembled WGS sequence"/>
</dbReference>
<comment type="caution">
    <text evidence="1">The sequence shown here is derived from an EMBL/GenBank/DDBJ whole genome shotgun (WGS) entry which is preliminary data.</text>
</comment>
<gene>
    <name evidence="1" type="ORF">BC938DRAFT_476972</name>
</gene>
<name>A0A433PD17_9FUNG</name>
<reference evidence="1 2" key="1">
    <citation type="journal article" date="2018" name="New Phytol.">
        <title>Phylogenomics of Endogonaceae and evolution of mycorrhizas within Mucoromycota.</title>
        <authorList>
            <person name="Chang Y."/>
            <person name="Desiro A."/>
            <person name="Na H."/>
            <person name="Sandor L."/>
            <person name="Lipzen A."/>
            <person name="Clum A."/>
            <person name="Barry K."/>
            <person name="Grigoriev I.V."/>
            <person name="Martin F.M."/>
            <person name="Stajich J.E."/>
            <person name="Smith M.E."/>
            <person name="Bonito G."/>
            <person name="Spatafora J.W."/>
        </authorList>
    </citation>
    <scope>NUCLEOTIDE SEQUENCE [LARGE SCALE GENOMIC DNA]</scope>
    <source>
        <strain evidence="1 2">AD002</strain>
    </source>
</reference>
<dbReference type="AlphaFoldDB" id="A0A433PD17"/>
<organism evidence="1 2">
    <name type="scientific">Jimgerdemannia flammicorona</name>
    <dbReference type="NCBI Taxonomy" id="994334"/>
    <lineage>
        <taxon>Eukaryota</taxon>
        <taxon>Fungi</taxon>
        <taxon>Fungi incertae sedis</taxon>
        <taxon>Mucoromycota</taxon>
        <taxon>Mucoromycotina</taxon>
        <taxon>Endogonomycetes</taxon>
        <taxon>Endogonales</taxon>
        <taxon>Endogonaceae</taxon>
        <taxon>Jimgerdemannia</taxon>
    </lineage>
</organism>
<proteinExistence type="predicted"/>
<keyword evidence="2" id="KW-1185">Reference proteome</keyword>
<evidence type="ECO:0000313" key="1">
    <source>
        <dbReference type="EMBL" id="RUS15389.1"/>
    </source>
</evidence>
<sequence length="88" mass="10291">MHRPHKEGSRKQPQSANPPLKLLSHTLLLLDRYYHNSVHPGNSMPLLILKNNKYKTKRNVVILCSRWAIVIRVHMLSSHPPRGMRLRL</sequence>